<evidence type="ECO:0000259" key="1">
    <source>
        <dbReference type="Pfam" id="PF00346"/>
    </source>
</evidence>
<dbReference type="SUPFAM" id="SSF56762">
    <property type="entry name" value="HydB/Nqo4-like"/>
    <property type="match status" value="1"/>
</dbReference>
<dbReference type="Gene3D" id="1.10.645.10">
    <property type="entry name" value="Cytochrome-c3 Hydrogenase, chain B"/>
    <property type="match status" value="1"/>
</dbReference>
<dbReference type="InterPro" id="IPR022885">
    <property type="entry name" value="NDH1_su_D/H"/>
</dbReference>
<dbReference type="InterPro" id="IPR029014">
    <property type="entry name" value="NiFe-Hase_large"/>
</dbReference>
<dbReference type="HAMAP" id="MF_01358">
    <property type="entry name" value="NDH1_NuoD"/>
    <property type="match status" value="1"/>
</dbReference>
<dbReference type="GO" id="GO:0051287">
    <property type="term" value="F:NAD binding"/>
    <property type="evidence" value="ECO:0007669"/>
    <property type="project" value="InterPro"/>
</dbReference>
<evidence type="ECO:0000313" key="2">
    <source>
        <dbReference type="EMBL" id="SVB43225.1"/>
    </source>
</evidence>
<dbReference type="NCBIfam" id="NF004739">
    <property type="entry name" value="PRK06075.1"/>
    <property type="match status" value="1"/>
</dbReference>
<sequence length="373" mass="42236">MGVVHGQEMVLNIGPQHPSTHGVLRLQVKTDGEIISEIKPFIGYLHRCFEKHSENVTYDQVIPFTDRCDYLASMANNFGYVVAMEELMEIRVPERVEYIRVIMGELQRIASHLLALGVYGLDVGAFTPFLHMFRDRERILDIFEMTCGARLLYNYMWVGGVSHDLPVGFMDATYNFLDYFEPKIGEFNNLLSHNKIFVERTADVGVLPSDIAISYGVSGPNLRASGVKWDIRKDEPYSIYDRFDFDVPIGEGSKGSVGDCWDRYYVRMLEMIESVKILRQALSQIPKDGDVHQTIPKKIRPPKGSIYKRTETPRGDLGYYIVSDGSPVPYRVKMRSPAFTALSVLGEIANGWMMSDVIAILGSLDIVLGEIDR</sequence>
<organism evidence="2">
    <name type="scientific">marine metagenome</name>
    <dbReference type="NCBI Taxonomy" id="408172"/>
    <lineage>
        <taxon>unclassified sequences</taxon>
        <taxon>metagenomes</taxon>
        <taxon>ecological metagenomes</taxon>
    </lineage>
</organism>
<dbReference type="EMBL" id="UINC01041656">
    <property type="protein sequence ID" value="SVB43225.1"/>
    <property type="molecule type" value="Genomic_DNA"/>
</dbReference>
<gene>
    <name evidence="2" type="ORF">METZ01_LOCUS196079</name>
</gene>
<dbReference type="PANTHER" id="PTHR11993">
    <property type="entry name" value="NADH-UBIQUINONE OXIDOREDUCTASE 49 KDA SUBUNIT"/>
    <property type="match status" value="1"/>
</dbReference>
<name>A0A382DYA4_9ZZZZ</name>
<dbReference type="GO" id="GO:0048038">
    <property type="term" value="F:quinone binding"/>
    <property type="evidence" value="ECO:0007669"/>
    <property type="project" value="InterPro"/>
</dbReference>
<feature type="domain" description="NADH-quinone oxidoreductase subunit D" evidence="1">
    <location>
        <begin position="295"/>
        <end position="373"/>
    </location>
</feature>
<dbReference type="AlphaFoldDB" id="A0A382DYA4"/>
<dbReference type="Pfam" id="PF00346">
    <property type="entry name" value="Complex1_49kDa"/>
    <property type="match status" value="2"/>
</dbReference>
<dbReference type="InterPro" id="IPR001135">
    <property type="entry name" value="NADH_Q_OxRdtase_suD"/>
</dbReference>
<dbReference type="PANTHER" id="PTHR11993:SF10">
    <property type="entry name" value="NADH DEHYDROGENASE [UBIQUINONE] IRON-SULFUR PROTEIN 2, MITOCHONDRIAL"/>
    <property type="match status" value="1"/>
</dbReference>
<feature type="domain" description="NADH-quinone oxidoreductase subunit D" evidence="1">
    <location>
        <begin position="122"/>
        <end position="294"/>
    </location>
</feature>
<reference evidence="2" key="1">
    <citation type="submission" date="2018-05" db="EMBL/GenBank/DDBJ databases">
        <authorList>
            <person name="Lanie J.A."/>
            <person name="Ng W.-L."/>
            <person name="Kazmierczak K.M."/>
            <person name="Andrzejewski T.M."/>
            <person name="Davidsen T.M."/>
            <person name="Wayne K.J."/>
            <person name="Tettelin H."/>
            <person name="Glass J.I."/>
            <person name="Rusch D."/>
            <person name="Podicherti R."/>
            <person name="Tsui H.-C.T."/>
            <person name="Winkler M.E."/>
        </authorList>
    </citation>
    <scope>NUCLEOTIDE SEQUENCE</scope>
</reference>
<accession>A0A382DYA4</accession>
<proteinExistence type="inferred from homology"/>
<protein>
    <recommendedName>
        <fullName evidence="1">NADH-quinone oxidoreductase subunit D domain-containing protein</fullName>
    </recommendedName>
</protein>
<dbReference type="GO" id="GO:0016651">
    <property type="term" value="F:oxidoreductase activity, acting on NAD(P)H"/>
    <property type="evidence" value="ECO:0007669"/>
    <property type="project" value="InterPro"/>
</dbReference>
<dbReference type="NCBIfam" id="NF008974">
    <property type="entry name" value="PRK12322.1"/>
    <property type="match status" value="1"/>
</dbReference>